<dbReference type="Proteomes" id="UP000239590">
    <property type="component" value="Unassembled WGS sequence"/>
</dbReference>
<dbReference type="AlphaFoldDB" id="A0A2S7IQB0"/>
<name>A0A2S7IQB0_9BACT</name>
<dbReference type="SUPFAM" id="SSF49464">
    <property type="entry name" value="Carboxypeptidase regulatory domain-like"/>
    <property type="match status" value="1"/>
</dbReference>
<dbReference type="Gene3D" id="2.60.40.1120">
    <property type="entry name" value="Carboxypeptidase-like, regulatory domain"/>
    <property type="match status" value="1"/>
</dbReference>
<organism evidence="1 2">
    <name type="scientific">Siphonobacter curvatus</name>
    <dbReference type="NCBI Taxonomy" id="2094562"/>
    <lineage>
        <taxon>Bacteria</taxon>
        <taxon>Pseudomonadati</taxon>
        <taxon>Bacteroidota</taxon>
        <taxon>Cytophagia</taxon>
        <taxon>Cytophagales</taxon>
        <taxon>Cytophagaceae</taxon>
        <taxon>Siphonobacter</taxon>
    </lineage>
</organism>
<evidence type="ECO:0008006" key="3">
    <source>
        <dbReference type="Google" id="ProtNLM"/>
    </source>
</evidence>
<dbReference type="EMBL" id="PTRA01000001">
    <property type="protein sequence ID" value="PQA59891.1"/>
    <property type="molecule type" value="Genomic_DNA"/>
</dbReference>
<dbReference type="Pfam" id="PF13715">
    <property type="entry name" value="CarbopepD_reg_2"/>
    <property type="match status" value="1"/>
</dbReference>
<sequence>MQPFRCFLHNEERPLNRFPVKKLLLLILTCFFFNHAWTQGIRGTITSKSGEILPYASIQVKGTSTGTMSNGEGKYEIALKPGSYELQFQYLNHQTETRNVEVSADWQTLNVSLQEIAIKLAEVRIGKSKEDPAYTIMRKAIATARFHQLEVDTWSARTYVKGNFRIEKVPFLFEDALKKANLQVGTTYILESINDLNFRQPNQVTEKVVSIRSNLPPGSNPAINFARLSFYNPMLGEIVSPLSPKSFGLYRFEYLGFFNDRGLIVNKIKVTPRSKGLNVLDGTLNLIEGSWSIHSLDFSFQDETGTQYGIRQLFSPFEGVWMPVQLETTAKINILGAKGETRYITSVRNYQVKLNPKYHQIPEVVDEKIDKEIAATLRKANTPAPTQATRKQLRKMVNQLEKEDRKERKKSGEDVTVTRNWSFEIDTLARKRPSTFWEGERQVPLTNLETQGYQRADSLYKANEVKIRKDSIRNLPKFKFMQLLTGHTYRYGQRKELEWYPRVLTFESPVFDLTKSEFFNAVEGYVLKTRLSYVERLSKVKSWNASLAGRYSFARHRLNGGLSLGYTVENTSVRLSGGRNVFQFNPADPIPESLNTFYTLFQERNYMKLYEKSYLTLAGTQKLGNRLSVSAGLSWQERNALTNNVTRGWVDRPDVAFTSNDPENRALANQTAFPRHQATVLTMDFSYRPLAKAAIMNGRRYTLSNRSPELTGAYRHGWTGGQSFNQIELGIRDELSILRNSFSYAVQAGTFLEKPLYFTDYRHFNGNEIIFQNPGLNNFRNLPFYRFSTAHRYLEAHGLYEFRKFLLTQITPLRLYGIKESLQVHFLHTKEVNHVEIGYGFGGILKVFGAEVLGTFQNGQYKGLAFRVRTNL</sequence>
<dbReference type="InterPro" id="IPR043741">
    <property type="entry name" value="DUF5686"/>
</dbReference>
<evidence type="ECO:0000313" key="2">
    <source>
        <dbReference type="Proteomes" id="UP000239590"/>
    </source>
</evidence>
<proteinExistence type="predicted"/>
<reference evidence="2" key="1">
    <citation type="submission" date="2018-02" db="EMBL/GenBank/DDBJ databases">
        <title>Genome sequencing of Solimonas sp. HR-BB.</title>
        <authorList>
            <person name="Lee Y."/>
            <person name="Jeon C.O."/>
        </authorList>
    </citation>
    <scope>NUCLEOTIDE SEQUENCE [LARGE SCALE GENOMIC DNA]</scope>
    <source>
        <strain evidence="2">HR-U</strain>
    </source>
</reference>
<dbReference type="InterPro" id="IPR008969">
    <property type="entry name" value="CarboxyPept-like_regulatory"/>
</dbReference>
<evidence type="ECO:0000313" key="1">
    <source>
        <dbReference type="EMBL" id="PQA59891.1"/>
    </source>
</evidence>
<gene>
    <name evidence="1" type="ORF">C5O19_09785</name>
</gene>
<keyword evidence="2" id="KW-1185">Reference proteome</keyword>
<protein>
    <recommendedName>
        <fullName evidence="3">Carboxypeptidase-like regulatory domain-containing protein</fullName>
    </recommendedName>
</protein>
<accession>A0A2S7IQB0</accession>
<dbReference type="Pfam" id="PF18939">
    <property type="entry name" value="DUF5686"/>
    <property type="match status" value="1"/>
</dbReference>
<dbReference type="OrthoDB" id="983143at2"/>
<comment type="caution">
    <text evidence="1">The sequence shown here is derived from an EMBL/GenBank/DDBJ whole genome shotgun (WGS) entry which is preliminary data.</text>
</comment>